<evidence type="ECO:0000313" key="2">
    <source>
        <dbReference type="EMBL" id="KZA99762.1"/>
    </source>
</evidence>
<dbReference type="EMBL" id="LVYU01000100">
    <property type="protein sequence ID" value="KZA99762.1"/>
    <property type="molecule type" value="Genomic_DNA"/>
</dbReference>
<comment type="caution">
    <text evidence="2">The sequence shown here is derived from an EMBL/GenBank/DDBJ whole genome shotgun (WGS) entry which is preliminary data.</text>
</comment>
<organism evidence="2">
    <name type="scientific">Rhizobium leguminosarum</name>
    <dbReference type="NCBI Taxonomy" id="384"/>
    <lineage>
        <taxon>Bacteria</taxon>
        <taxon>Pseudomonadati</taxon>
        <taxon>Pseudomonadota</taxon>
        <taxon>Alphaproteobacteria</taxon>
        <taxon>Hyphomicrobiales</taxon>
        <taxon>Rhizobiaceae</taxon>
        <taxon>Rhizobium/Agrobacterium group</taxon>
        <taxon>Rhizobium</taxon>
    </lineage>
</organism>
<sequence>MTTKYPVKKEFQSGNGYSKEDWDAVDSPELTDEELASARPAAEVLPKAFFDHVNEVRRGRGRPALEQTKQTITIRLDPDVIEHYRSSGRGWQSRINDDLRKLSGLGK</sequence>
<proteinExistence type="predicted"/>
<evidence type="ECO:0000256" key="1">
    <source>
        <dbReference type="SAM" id="MobiDB-lite"/>
    </source>
</evidence>
<reference evidence="2" key="1">
    <citation type="submission" date="2016-03" db="EMBL/GenBank/DDBJ databases">
        <title>Microsymbionts genomes from the relict species Vavilovia formosa.</title>
        <authorList>
            <person name="Chirak E."/>
            <person name="Kimeklis A."/>
            <person name="Kopat V."/>
            <person name="Andronov E."/>
        </authorList>
    </citation>
    <scope>NUCLEOTIDE SEQUENCE [LARGE SCALE GENOMIC DNA]</scope>
    <source>
        <strain evidence="2">Vaf12</strain>
    </source>
</reference>
<gene>
    <name evidence="2" type="ORF">A4A59_21220</name>
</gene>
<dbReference type="RefSeq" id="WP_062942655.1">
    <property type="nucleotide sequence ID" value="NZ_CP171844.1"/>
</dbReference>
<protein>
    <recommendedName>
        <fullName evidence="3">BrnA antitoxin family protein</fullName>
    </recommendedName>
</protein>
<dbReference type="AlphaFoldDB" id="A0A154IGU3"/>
<dbReference type="InterPro" id="IPR025528">
    <property type="entry name" value="BrnA_antitoxin"/>
</dbReference>
<accession>A0A154IGU3</accession>
<dbReference type="Pfam" id="PF14384">
    <property type="entry name" value="BrnA_antitoxin"/>
    <property type="match status" value="1"/>
</dbReference>
<feature type="region of interest" description="Disordered" evidence="1">
    <location>
        <begin position="1"/>
        <end position="37"/>
    </location>
</feature>
<feature type="compositionally biased region" description="Acidic residues" evidence="1">
    <location>
        <begin position="23"/>
        <end position="35"/>
    </location>
</feature>
<name>A0A154IGU3_RHILE</name>
<evidence type="ECO:0008006" key="3">
    <source>
        <dbReference type="Google" id="ProtNLM"/>
    </source>
</evidence>